<evidence type="ECO:0000313" key="2">
    <source>
        <dbReference type="Proteomes" id="UP000067626"/>
    </source>
</evidence>
<dbReference type="EMBL" id="CP012159">
    <property type="protein sequence ID" value="AKT42808.1"/>
    <property type="molecule type" value="Genomic_DNA"/>
</dbReference>
<gene>
    <name evidence="1" type="ORF">CMC5_070350</name>
</gene>
<accession>A0A0K1EQA9</accession>
<dbReference type="Proteomes" id="UP000067626">
    <property type="component" value="Chromosome"/>
</dbReference>
<protein>
    <submittedName>
        <fullName evidence="1">Uncharacterized protein</fullName>
    </submittedName>
</protein>
<dbReference type="RefSeq" id="WP_050434376.1">
    <property type="nucleotide sequence ID" value="NZ_CP012159.1"/>
</dbReference>
<sequence>MFLHLHALLMAILLLTGCSDPPERALGSIVVGLTSELQLGVDLAELHVVLRADGEILREHRFTSAGPGPVLPAELRFDELESGTRVEVEIEAFRPADDRQPLLVRSAVTEVLASKTLLLRVRLERACVIPPGGERCGDGATCVGGTCVDPRVDPATLEDYAPSWSTGASDACKPASGGAPEVIVGKGQGDYLPLADLEELQVEAGPQGGHHIWIAIRVKNLRRAGSITSVRGHVPELNHDIRPFNVIFSLDPEEGGYCSLHGLRFQVDSDISIQELLGKVVNVSVSVTDADGAVGVGERQVRLAQTIL</sequence>
<name>A0A0K1EQA9_CHOCO</name>
<keyword evidence="2" id="KW-1185">Reference proteome</keyword>
<dbReference type="KEGG" id="ccro:CMC5_070350"/>
<dbReference type="OrthoDB" id="5501812at2"/>
<proteinExistence type="predicted"/>
<evidence type="ECO:0000313" key="1">
    <source>
        <dbReference type="EMBL" id="AKT42808.1"/>
    </source>
</evidence>
<dbReference type="AlphaFoldDB" id="A0A0K1EQA9"/>
<organism evidence="1 2">
    <name type="scientific">Chondromyces crocatus</name>
    <dbReference type="NCBI Taxonomy" id="52"/>
    <lineage>
        <taxon>Bacteria</taxon>
        <taxon>Pseudomonadati</taxon>
        <taxon>Myxococcota</taxon>
        <taxon>Polyangia</taxon>
        <taxon>Polyangiales</taxon>
        <taxon>Polyangiaceae</taxon>
        <taxon>Chondromyces</taxon>
    </lineage>
</organism>
<reference evidence="1 2" key="1">
    <citation type="submission" date="2015-07" db="EMBL/GenBank/DDBJ databases">
        <title>Genome analysis of myxobacterium Chondromyces crocatus Cm c5 reveals a high potential for natural compound synthesis and the genetic basis for the loss of fruiting body formation.</title>
        <authorList>
            <person name="Zaburannyi N."/>
            <person name="Bunk B."/>
            <person name="Maier J."/>
            <person name="Overmann J."/>
            <person name="Mueller R."/>
        </authorList>
    </citation>
    <scope>NUCLEOTIDE SEQUENCE [LARGE SCALE GENOMIC DNA]</scope>
    <source>
        <strain evidence="1 2">Cm c5</strain>
    </source>
</reference>